<dbReference type="Ensembl" id="ENSHHUT00000034249.1">
    <property type="protein sequence ID" value="ENSHHUP00000032909.1"/>
    <property type="gene ID" value="ENSHHUG00000020826.1"/>
</dbReference>
<dbReference type="SMART" id="SM00219">
    <property type="entry name" value="TyrKc"/>
    <property type="match status" value="1"/>
</dbReference>
<keyword evidence="8" id="KW-0829">Tyrosine-protein kinase</keyword>
<evidence type="ECO:0000313" key="13">
    <source>
        <dbReference type="Proteomes" id="UP000314982"/>
    </source>
</evidence>
<dbReference type="PANTHER" id="PTHR24416">
    <property type="entry name" value="TYROSINE-PROTEIN KINASE RECEPTOR"/>
    <property type="match status" value="1"/>
</dbReference>
<dbReference type="FunFam" id="3.30.200.20:FF:000619">
    <property type="entry name" value="macrophage colony-stimulating factor 1 receptor isoform X2"/>
    <property type="match status" value="1"/>
</dbReference>
<sequence>MTVAKCYIMTVAKCYIMTVAKCYIMTVAKSYIMTVVKCYIMTVVKSYIMTVIKCYIMTVVKSYIMTVAPNTDTHTEAHATSHPAAVVSGRFKPAGMCVSYLGKTLGSGAFGKVVRATAYGLCSADSVMTVAVKMLKPSAHSTEKEALMSELKVLSYLGNHVNIVNLLGACTVGGPTLVITEYCCYGDLLNFLRRKRETFFSAQAADGYYRNIN</sequence>
<dbReference type="Gene3D" id="3.30.200.20">
    <property type="entry name" value="Phosphorylase Kinase, domain 1"/>
    <property type="match status" value="1"/>
</dbReference>
<keyword evidence="4" id="KW-0808">Transferase</keyword>
<dbReference type="GO" id="GO:0038109">
    <property type="term" value="P:Kit signaling pathway"/>
    <property type="evidence" value="ECO:0007669"/>
    <property type="project" value="TreeGrafter"/>
</dbReference>
<evidence type="ECO:0000256" key="9">
    <source>
        <dbReference type="ARBA" id="ARBA00023170"/>
    </source>
</evidence>
<dbReference type="GO" id="GO:0004714">
    <property type="term" value="F:transmembrane receptor protein tyrosine kinase activity"/>
    <property type="evidence" value="ECO:0007669"/>
    <property type="project" value="UniProtKB-EC"/>
</dbReference>
<reference evidence="12" key="3">
    <citation type="submission" date="2025-09" db="UniProtKB">
        <authorList>
            <consortium name="Ensembl"/>
        </authorList>
    </citation>
    <scope>IDENTIFICATION</scope>
</reference>
<dbReference type="GO" id="GO:0002244">
    <property type="term" value="P:hematopoietic progenitor cell differentiation"/>
    <property type="evidence" value="ECO:0007669"/>
    <property type="project" value="TreeGrafter"/>
</dbReference>
<keyword evidence="6" id="KW-0418">Kinase</keyword>
<evidence type="ECO:0000256" key="6">
    <source>
        <dbReference type="ARBA" id="ARBA00022777"/>
    </source>
</evidence>
<evidence type="ECO:0000313" key="12">
    <source>
        <dbReference type="Ensembl" id="ENSHHUP00000032909.1"/>
    </source>
</evidence>
<dbReference type="PROSITE" id="PS50011">
    <property type="entry name" value="PROTEIN_KINASE_DOM"/>
    <property type="match status" value="1"/>
</dbReference>
<dbReference type="InterPro" id="IPR020635">
    <property type="entry name" value="Tyr_kinase_cat_dom"/>
</dbReference>
<dbReference type="EC" id="2.7.10.1" evidence="2"/>
<dbReference type="Pfam" id="PF07714">
    <property type="entry name" value="PK_Tyr_Ser-Thr"/>
    <property type="match status" value="1"/>
</dbReference>
<keyword evidence="7 10" id="KW-0067">ATP-binding</keyword>
<dbReference type="PANTHER" id="PTHR24416:SF46">
    <property type="entry name" value="MAST_STEM CELL GROWTH FACTOR RECEPTOR KIT"/>
    <property type="match status" value="1"/>
</dbReference>
<keyword evidence="3" id="KW-0597">Phosphoprotein</keyword>
<keyword evidence="9" id="KW-0675">Receptor</keyword>
<dbReference type="Proteomes" id="UP000314982">
    <property type="component" value="Unassembled WGS sequence"/>
</dbReference>
<dbReference type="InterPro" id="IPR017441">
    <property type="entry name" value="Protein_kinase_ATP_BS"/>
</dbReference>
<dbReference type="SUPFAM" id="SSF56112">
    <property type="entry name" value="Protein kinase-like (PK-like)"/>
    <property type="match status" value="1"/>
</dbReference>
<evidence type="ECO:0000256" key="3">
    <source>
        <dbReference type="ARBA" id="ARBA00022553"/>
    </source>
</evidence>
<reference evidence="13" key="1">
    <citation type="submission" date="2018-06" db="EMBL/GenBank/DDBJ databases">
        <title>Genome assembly of Danube salmon.</title>
        <authorList>
            <person name="Macqueen D.J."/>
            <person name="Gundappa M.K."/>
        </authorList>
    </citation>
    <scope>NUCLEOTIDE SEQUENCE [LARGE SCALE GENOMIC DNA]</scope>
</reference>
<keyword evidence="5 10" id="KW-0547">Nucleotide-binding</keyword>
<dbReference type="PROSITE" id="PS00240">
    <property type="entry name" value="RECEPTOR_TYR_KIN_III"/>
    <property type="match status" value="1"/>
</dbReference>
<protein>
    <recommendedName>
        <fullName evidence="2">receptor protein-tyrosine kinase</fullName>
        <ecNumber evidence="2">2.7.10.1</ecNumber>
    </recommendedName>
</protein>
<dbReference type="GO" id="GO:0046427">
    <property type="term" value="P:positive regulation of receptor signaling pathway via JAK-STAT"/>
    <property type="evidence" value="ECO:0007669"/>
    <property type="project" value="TreeGrafter"/>
</dbReference>
<name>A0A4W5M4Z6_9TELE</name>
<evidence type="ECO:0000256" key="1">
    <source>
        <dbReference type="ARBA" id="ARBA00004479"/>
    </source>
</evidence>
<evidence type="ECO:0000256" key="2">
    <source>
        <dbReference type="ARBA" id="ARBA00011902"/>
    </source>
</evidence>
<keyword evidence="13" id="KW-1185">Reference proteome</keyword>
<dbReference type="InterPro" id="IPR001245">
    <property type="entry name" value="Ser-Thr/Tyr_kinase_cat_dom"/>
</dbReference>
<dbReference type="STRING" id="62062.ENSHHUP00000032909"/>
<evidence type="ECO:0000259" key="11">
    <source>
        <dbReference type="PROSITE" id="PS50011"/>
    </source>
</evidence>
<dbReference type="GO" id="GO:0005524">
    <property type="term" value="F:ATP binding"/>
    <property type="evidence" value="ECO:0007669"/>
    <property type="project" value="UniProtKB-UniRule"/>
</dbReference>
<dbReference type="InterPro" id="IPR050122">
    <property type="entry name" value="RTK"/>
</dbReference>
<dbReference type="AlphaFoldDB" id="A0A4W5M4Z6"/>
<dbReference type="GO" id="GO:0043235">
    <property type="term" value="C:receptor complex"/>
    <property type="evidence" value="ECO:0007669"/>
    <property type="project" value="TreeGrafter"/>
</dbReference>
<dbReference type="PROSITE" id="PS00107">
    <property type="entry name" value="PROTEIN_KINASE_ATP"/>
    <property type="match status" value="1"/>
</dbReference>
<evidence type="ECO:0000256" key="10">
    <source>
        <dbReference type="PROSITE-ProRule" id="PRU10141"/>
    </source>
</evidence>
<feature type="binding site" evidence="10">
    <location>
        <position position="133"/>
    </location>
    <ligand>
        <name>ATP</name>
        <dbReference type="ChEBI" id="CHEBI:30616"/>
    </ligand>
</feature>
<dbReference type="InterPro" id="IPR001824">
    <property type="entry name" value="Tyr_kinase_rcpt_3_CS"/>
</dbReference>
<reference evidence="12" key="2">
    <citation type="submission" date="2025-08" db="UniProtKB">
        <authorList>
            <consortium name="Ensembl"/>
        </authorList>
    </citation>
    <scope>IDENTIFICATION</scope>
</reference>
<evidence type="ECO:0000256" key="7">
    <source>
        <dbReference type="ARBA" id="ARBA00022840"/>
    </source>
</evidence>
<comment type="subcellular location">
    <subcellularLocation>
        <location evidence="1">Membrane</location>
        <topology evidence="1">Single-pass type I membrane protein</topology>
    </subcellularLocation>
</comment>
<feature type="domain" description="Protein kinase" evidence="11">
    <location>
        <begin position="99"/>
        <end position="213"/>
    </location>
</feature>
<evidence type="ECO:0000256" key="5">
    <source>
        <dbReference type="ARBA" id="ARBA00022741"/>
    </source>
</evidence>
<evidence type="ECO:0000256" key="4">
    <source>
        <dbReference type="ARBA" id="ARBA00022679"/>
    </source>
</evidence>
<accession>A0A4W5M4Z6</accession>
<dbReference type="GO" id="GO:0030183">
    <property type="term" value="P:B cell differentiation"/>
    <property type="evidence" value="ECO:0007669"/>
    <property type="project" value="TreeGrafter"/>
</dbReference>
<dbReference type="GO" id="GO:0030335">
    <property type="term" value="P:positive regulation of cell migration"/>
    <property type="evidence" value="ECO:0007669"/>
    <property type="project" value="TreeGrafter"/>
</dbReference>
<organism evidence="12 13">
    <name type="scientific">Hucho hucho</name>
    <name type="common">huchen</name>
    <dbReference type="NCBI Taxonomy" id="62062"/>
    <lineage>
        <taxon>Eukaryota</taxon>
        <taxon>Metazoa</taxon>
        <taxon>Chordata</taxon>
        <taxon>Craniata</taxon>
        <taxon>Vertebrata</taxon>
        <taxon>Euteleostomi</taxon>
        <taxon>Actinopterygii</taxon>
        <taxon>Neopterygii</taxon>
        <taxon>Teleostei</taxon>
        <taxon>Protacanthopterygii</taxon>
        <taxon>Salmoniformes</taxon>
        <taxon>Salmonidae</taxon>
        <taxon>Salmoninae</taxon>
        <taxon>Hucho</taxon>
    </lineage>
</organism>
<dbReference type="InterPro" id="IPR000719">
    <property type="entry name" value="Prot_kinase_dom"/>
</dbReference>
<dbReference type="InterPro" id="IPR011009">
    <property type="entry name" value="Kinase-like_dom_sf"/>
</dbReference>
<dbReference type="GO" id="GO:0019838">
    <property type="term" value="F:growth factor binding"/>
    <property type="evidence" value="ECO:0007669"/>
    <property type="project" value="TreeGrafter"/>
</dbReference>
<dbReference type="GO" id="GO:0005886">
    <property type="term" value="C:plasma membrane"/>
    <property type="evidence" value="ECO:0007669"/>
    <property type="project" value="TreeGrafter"/>
</dbReference>
<dbReference type="GeneTree" id="ENSGT00940000155626"/>
<proteinExistence type="predicted"/>
<evidence type="ECO:0000256" key="8">
    <source>
        <dbReference type="ARBA" id="ARBA00023137"/>
    </source>
</evidence>